<dbReference type="InterPro" id="IPR011009">
    <property type="entry name" value="Kinase-like_dom_sf"/>
</dbReference>
<keyword evidence="1" id="KW-0808">Transferase</keyword>
<evidence type="ECO:0000313" key="8">
    <source>
        <dbReference type="Proteomes" id="UP001611383"/>
    </source>
</evidence>
<dbReference type="CDD" id="cd14014">
    <property type="entry name" value="STKc_PknB_like"/>
    <property type="match status" value="1"/>
</dbReference>
<dbReference type="Gene3D" id="1.25.40.10">
    <property type="entry name" value="Tetratricopeptide repeat domain"/>
    <property type="match status" value="1"/>
</dbReference>
<reference evidence="7 8" key="1">
    <citation type="submission" date="2019-08" db="EMBL/GenBank/DDBJ databases">
        <title>Archangium and Cystobacter genomes.</title>
        <authorList>
            <person name="Chen I.-C.K."/>
            <person name="Wielgoss S."/>
        </authorList>
    </citation>
    <scope>NUCLEOTIDE SEQUENCE [LARGE SCALE GENOMIC DNA]</scope>
    <source>
        <strain evidence="7 8">Cbm 6</strain>
    </source>
</reference>
<dbReference type="SUPFAM" id="SSF52540">
    <property type="entry name" value="P-loop containing nucleoside triphosphate hydrolases"/>
    <property type="match status" value="1"/>
</dbReference>
<gene>
    <name evidence="7" type="ORF">F0U60_14340</name>
</gene>
<feature type="region of interest" description="Disordered" evidence="5">
    <location>
        <begin position="1"/>
        <end position="24"/>
    </location>
</feature>
<dbReference type="SUPFAM" id="SSF56112">
    <property type="entry name" value="Protein kinase-like (PK-like)"/>
    <property type="match status" value="1"/>
</dbReference>
<accession>A0ABY9WNH8</accession>
<dbReference type="EMBL" id="CP043494">
    <property type="protein sequence ID" value="WNG45153.1"/>
    <property type="molecule type" value="Genomic_DNA"/>
</dbReference>
<dbReference type="PROSITE" id="PS00108">
    <property type="entry name" value="PROTEIN_KINASE_ST"/>
    <property type="match status" value="1"/>
</dbReference>
<keyword evidence="8" id="KW-1185">Reference proteome</keyword>
<dbReference type="Gene3D" id="1.10.510.10">
    <property type="entry name" value="Transferase(Phosphotransferase) domain 1"/>
    <property type="match status" value="1"/>
</dbReference>
<dbReference type="Gene3D" id="3.40.50.300">
    <property type="entry name" value="P-loop containing nucleotide triphosphate hydrolases"/>
    <property type="match status" value="1"/>
</dbReference>
<dbReference type="PANTHER" id="PTHR43289:SF6">
    <property type="entry name" value="SERINE_THREONINE-PROTEIN KINASE NEKL-3"/>
    <property type="match status" value="1"/>
</dbReference>
<dbReference type="SMART" id="SM00220">
    <property type="entry name" value="S_TKc"/>
    <property type="match status" value="1"/>
</dbReference>
<keyword evidence="3 7" id="KW-0418">Kinase</keyword>
<dbReference type="RefSeq" id="WP_395819372.1">
    <property type="nucleotide sequence ID" value="NZ_CP043494.1"/>
</dbReference>
<dbReference type="PROSITE" id="PS50011">
    <property type="entry name" value="PROTEIN_KINASE_DOM"/>
    <property type="match status" value="1"/>
</dbReference>
<evidence type="ECO:0000256" key="1">
    <source>
        <dbReference type="ARBA" id="ARBA00022679"/>
    </source>
</evidence>
<evidence type="ECO:0000256" key="5">
    <source>
        <dbReference type="SAM" id="MobiDB-lite"/>
    </source>
</evidence>
<dbReference type="SUPFAM" id="SSF48452">
    <property type="entry name" value="TPR-like"/>
    <property type="match status" value="1"/>
</dbReference>
<dbReference type="GO" id="GO:0016301">
    <property type="term" value="F:kinase activity"/>
    <property type="evidence" value="ECO:0007669"/>
    <property type="project" value="UniProtKB-KW"/>
</dbReference>
<evidence type="ECO:0000313" key="7">
    <source>
        <dbReference type="EMBL" id="WNG45153.1"/>
    </source>
</evidence>
<name>A0ABY9WNH8_9BACT</name>
<keyword evidence="2" id="KW-0547">Nucleotide-binding</keyword>
<proteinExistence type="predicted"/>
<dbReference type="InterPro" id="IPR008271">
    <property type="entry name" value="Ser/Thr_kinase_AS"/>
</dbReference>
<dbReference type="Proteomes" id="UP001611383">
    <property type="component" value="Chromosome"/>
</dbReference>
<evidence type="ECO:0000256" key="2">
    <source>
        <dbReference type="ARBA" id="ARBA00022741"/>
    </source>
</evidence>
<dbReference type="InterPro" id="IPR011990">
    <property type="entry name" value="TPR-like_helical_dom_sf"/>
</dbReference>
<evidence type="ECO:0000256" key="3">
    <source>
        <dbReference type="ARBA" id="ARBA00022777"/>
    </source>
</evidence>
<dbReference type="PANTHER" id="PTHR43289">
    <property type="entry name" value="MITOGEN-ACTIVATED PROTEIN KINASE KINASE KINASE 20-RELATED"/>
    <property type="match status" value="1"/>
</dbReference>
<dbReference type="InterPro" id="IPR027417">
    <property type="entry name" value="P-loop_NTPase"/>
</dbReference>
<sequence length="1324" mass="144663">MASDSTFTSPPAAPPANGGGRSPLPRGTVIAGRFRIEGLAGRGGMGFVFRATDLHAGKTVALKRLHAITSPEAAYRFNREAVLLAELRHPAIVSYVAHGVSEEGQPFLAMEWLEGEDLAHRLLRQPLTQSESLALLRRAAEGLATAHRQGIVHRDIKPSNLFLRGGRPEDVVLLDFGLARHVEPSLQGVTRSGVVIGTLGYMAPELASSQTEIPPSADIFSLGCVLYECLSGQAPFRAPHFAASLAKILYAEPEPLRTLRANLPSDLQVLVDRMLVKAPEQRLPDATHLLNALSELGADLDPRSSPTEEITLPSRSAGAEQQLVSVLLVSHPPEAGSEQGMDTTREHVFRESLHTTLAPYGARVALLAEGSWVATLMPERGAATDQAALAARCALAIKEQVAGAGVVLATGLGILNKRLPVGEAMDRAGRLLRQLEDMPTRSVVMMDEVTAGLLGASFQFSRSGSGSFLLQGEQLSADAARPLLGKPTPCVGREQELALLEFTLSSCIEEQTTQALLVTAPPGTGKSRLRHEFLRRIERREQSVLVLLGRGDPMSAGASSSLLGQALRRLCEIVEGEDLEERRARLSRRVALHLPPDSTQETLEFLGELCAIPFPDEDSSRLRTARGDPRLMRAQVSRALTAFLKAECAHHPVLLVLEDLHWCDAFTVKLVDDLLRALAEQPFMVLALARPEVKTHFPNLWSRCLQELALKGLSRKASAQLVREVLGTQVPDAVIQQVVEQSDGNALFLEELIRMLAEGRGEAAPETVLAVLQARLMRMKPGARQTLMAASIFGRTFWSGGVKEVLLRQGSSEPVDEHLQQLMEQEVIEPQPDSHFPTEAEYRFRHALVRDAAYGLVPDNHRPMSHRWAGAWLEGMDEPDPLVLATHYHRGEHPIRAVHFYIQAAERLLERHDLPGALQQCVEAALACNVTGPQRVRLRALQSVVAFWLYDFSKILEFDSTVLDELGVGSRLWCWLVGGLMVADVYSGAQQGQTARLTRLVLSTTPEPEAGLAYAWAVSCIGLSAVLAGAREEAQAVLEPMWSMGTGGMARGWANYIQGFYDHRFEARPWQAFLHAEQGIQDFRELDMERDVLILTTLSGMTLAALGDVPGAAERLRWVLRVGQQAGEHFAVSAAQHFMYQVLANSPDPEHRREAYARTLEWLGQANAYTYAFGAGMGHAIVAKVMAAHGAPLKAEPHARKACELLATYQTEWLYAHTTLSAVLLAQGRHEEARQEAELGVQRLEQLGNAGVHAVSTRLVLAEACFAQADTGAGEVALRKALECVQERASDIPDPALRERFLTQVPENARTLELARQCWGALPD</sequence>
<evidence type="ECO:0000259" key="6">
    <source>
        <dbReference type="PROSITE" id="PS50011"/>
    </source>
</evidence>
<dbReference type="InterPro" id="IPR000719">
    <property type="entry name" value="Prot_kinase_dom"/>
</dbReference>
<dbReference type="Gene3D" id="3.30.200.20">
    <property type="entry name" value="Phosphorylase Kinase, domain 1"/>
    <property type="match status" value="1"/>
</dbReference>
<dbReference type="Pfam" id="PF13191">
    <property type="entry name" value="AAA_16"/>
    <property type="match status" value="1"/>
</dbReference>
<evidence type="ECO:0000256" key="4">
    <source>
        <dbReference type="ARBA" id="ARBA00022840"/>
    </source>
</evidence>
<protein>
    <submittedName>
        <fullName evidence="7">Protein kinase</fullName>
    </submittedName>
</protein>
<feature type="domain" description="Protein kinase" evidence="6">
    <location>
        <begin position="34"/>
        <end position="294"/>
    </location>
</feature>
<keyword evidence="4" id="KW-0067">ATP-binding</keyword>
<dbReference type="Pfam" id="PF00069">
    <property type="entry name" value="Pkinase"/>
    <property type="match status" value="1"/>
</dbReference>
<organism evidence="7 8">
    <name type="scientific">Archangium minus</name>
    <dbReference type="NCBI Taxonomy" id="83450"/>
    <lineage>
        <taxon>Bacteria</taxon>
        <taxon>Pseudomonadati</taxon>
        <taxon>Myxococcota</taxon>
        <taxon>Myxococcia</taxon>
        <taxon>Myxococcales</taxon>
        <taxon>Cystobacterineae</taxon>
        <taxon>Archangiaceae</taxon>
        <taxon>Archangium</taxon>
    </lineage>
</organism>
<dbReference type="InterPro" id="IPR041664">
    <property type="entry name" value="AAA_16"/>
</dbReference>